<name>A0A371I3P5_MUCPR</name>
<accession>A0A371I3P5</accession>
<protein>
    <submittedName>
        <fullName evidence="1">Uncharacterized protein</fullName>
    </submittedName>
</protein>
<evidence type="ECO:0000313" key="1">
    <source>
        <dbReference type="EMBL" id="RDY09662.1"/>
    </source>
</evidence>
<gene>
    <name evidence="1" type="ORF">CR513_05954</name>
</gene>
<reference evidence="1" key="1">
    <citation type="submission" date="2018-05" db="EMBL/GenBank/DDBJ databases">
        <title>Draft genome of Mucuna pruriens seed.</title>
        <authorList>
            <person name="Nnadi N.E."/>
            <person name="Vos R."/>
            <person name="Hasami M.H."/>
            <person name="Devisetty U.K."/>
            <person name="Aguiy J.C."/>
        </authorList>
    </citation>
    <scope>NUCLEOTIDE SEQUENCE [LARGE SCALE GENOMIC DNA]</scope>
    <source>
        <strain evidence="1">JCA_2017</strain>
    </source>
</reference>
<proteinExistence type="predicted"/>
<comment type="caution">
    <text evidence="1">The sequence shown here is derived from an EMBL/GenBank/DDBJ whole genome shotgun (WGS) entry which is preliminary data.</text>
</comment>
<keyword evidence="2" id="KW-1185">Reference proteome</keyword>
<dbReference type="EMBL" id="QJKJ01000995">
    <property type="protein sequence ID" value="RDY09662.1"/>
    <property type="molecule type" value="Genomic_DNA"/>
</dbReference>
<feature type="non-terminal residue" evidence="1">
    <location>
        <position position="1"/>
    </location>
</feature>
<dbReference type="Gene3D" id="3.30.70.270">
    <property type="match status" value="1"/>
</dbReference>
<dbReference type="AlphaFoldDB" id="A0A371I3P5"/>
<organism evidence="1 2">
    <name type="scientific">Mucuna pruriens</name>
    <name type="common">Velvet bean</name>
    <name type="synonym">Dolichos pruriens</name>
    <dbReference type="NCBI Taxonomy" id="157652"/>
    <lineage>
        <taxon>Eukaryota</taxon>
        <taxon>Viridiplantae</taxon>
        <taxon>Streptophyta</taxon>
        <taxon>Embryophyta</taxon>
        <taxon>Tracheophyta</taxon>
        <taxon>Spermatophyta</taxon>
        <taxon>Magnoliopsida</taxon>
        <taxon>eudicotyledons</taxon>
        <taxon>Gunneridae</taxon>
        <taxon>Pentapetalae</taxon>
        <taxon>rosids</taxon>
        <taxon>fabids</taxon>
        <taxon>Fabales</taxon>
        <taxon>Fabaceae</taxon>
        <taxon>Papilionoideae</taxon>
        <taxon>50 kb inversion clade</taxon>
        <taxon>NPAAA clade</taxon>
        <taxon>indigoferoid/millettioid clade</taxon>
        <taxon>Phaseoleae</taxon>
        <taxon>Mucuna</taxon>
    </lineage>
</organism>
<sequence>MKPDVSLKVKEGIKEQFDMGFLTKYGKVKIDVIHTEKWGATYQMVMVDLFHDMVHKEIDIYLNDMITKSKIDKEHIINL</sequence>
<dbReference type="OrthoDB" id="415724at2759"/>
<dbReference type="InterPro" id="IPR043128">
    <property type="entry name" value="Rev_trsase/Diguanyl_cyclase"/>
</dbReference>
<dbReference type="Proteomes" id="UP000257109">
    <property type="component" value="Unassembled WGS sequence"/>
</dbReference>
<evidence type="ECO:0000313" key="2">
    <source>
        <dbReference type="Proteomes" id="UP000257109"/>
    </source>
</evidence>